<dbReference type="Gene3D" id="4.10.280.10">
    <property type="entry name" value="Helix-loop-helix DNA-binding domain"/>
    <property type="match status" value="1"/>
</dbReference>
<protein>
    <recommendedName>
        <fullName evidence="7">BHLH domain-containing protein</fullName>
    </recommendedName>
</protein>
<evidence type="ECO:0000256" key="3">
    <source>
        <dbReference type="ARBA" id="ARBA00023125"/>
    </source>
</evidence>
<evidence type="ECO:0000313" key="8">
    <source>
        <dbReference type="EMBL" id="KAG6428928.1"/>
    </source>
</evidence>
<reference evidence="8" key="1">
    <citation type="submission" date="2018-01" db="EMBL/GenBank/DDBJ databases">
        <authorList>
            <person name="Mao J.F."/>
        </authorList>
    </citation>
    <scope>NUCLEOTIDE SEQUENCE</scope>
    <source>
        <strain evidence="8">Huo1</strain>
        <tissue evidence="8">Leaf</tissue>
    </source>
</reference>
<dbReference type="InterPro" id="IPR036638">
    <property type="entry name" value="HLH_DNA-bd_sf"/>
</dbReference>
<feature type="region of interest" description="Disordered" evidence="6">
    <location>
        <begin position="156"/>
        <end position="251"/>
    </location>
</feature>
<dbReference type="Proteomes" id="UP000298416">
    <property type="component" value="Unassembled WGS sequence"/>
</dbReference>
<keyword evidence="4" id="KW-0804">Transcription</keyword>
<evidence type="ECO:0000256" key="1">
    <source>
        <dbReference type="ARBA" id="ARBA00004123"/>
    </source>
</evidence>
<dbReference type="PANTHER" id="PTHR45914">
    <property type="entry name" value="TRANSCRIPTION FACTOR HEC3-RELATED"/>
    <property type="match status" value="1"/>
</dbReference>
<comment type="caution">
    <text evidence="8">The sequence shown here is derived from an EMBL/GenBank/DDBJ whole genome shotgun (WGS) entry which is preliminary data.</text>
</comment>
<keyword evidence="5" id="KW-0539">Nucleus</keyword>
<dbReference type="EMBL" id="PNBA02000003">
    <property type="protein sequence ID" value="KAG6428928.1"/>
    <property type="molecule type" value="Genomic_DNA"/>
</dbReference>
<feature type="domain" description="BHLH" evidence="7">
    <location>
        <begin position="290"/>
        <end position="339"/>
    </location>
</feature>
<dbReference type="InterPro" id="IPR011598">
    <property type="entry name" value="bHLH_dom"/>
</dbReference>
<accession>A0A8X8YFY2</accession>
<keyword evidence="9" id="KW-1185">Reference proteome</keyword>
<dbReference type="PANTHER" id="PTHR45914:SF12">
    <property type="entry name" value="TRANSCRIPTION FACTOR BHLH87"/>
    <property type="match status" value="1"/>
</dbReference>
<feature type="region of interest" description="Disordered" evidence="6">
    <location>
        <begin position="281"/>
        <end position="303"/>
    </location>
</feature>
<feature type="compositionally biased region" description="Basic and acidic residues" evidence="6">
    <location>
        <begin position="213"/>
        <end position="228"/>
    </location>
</feature>
<name>A0A8X8YFY2_SALSN</name>
<feature type="compositionally biased region" description="Basic and acidic residues" evidence="6">
    <location>
        <begin position="158"/>
        <end position="178"/>
    </location>
</feature>
<feature type="compositionally biased region" description="Low complexity" evidence="6">
    <location>
        <begin position="229"/>
        <end position="246"/>
    </location>
</feature>
<dbReference type="InterPro" id="IPR045843">
    <property type="entry name" value="IND-like"/>
</dbReference>
<evidence type="ECO:0000256" key="2">
    <source>
        <dbReference type="ARBA" id="ARBA00023015"/>
    </source>
</evidence>
<dbReference type="GO" id="GO:0003677">
    <property type="term" value="F:DNA binding"/>
    <property type="evidence" value="ECO:0007669"/>
    <property type="project" value="UniProtKB-KW"/>
</dbReference>
<evidence type="ECO:0000259" key="7">
    <source>
        <dbReference type="PROSITE" id="PS50888"/>
    </source>
</evidence>
<dbReference type="SUPFAM" id="SSF47459">
    <property type="entry name" value="HLH, helix-loop-helix DNA-binding domain"/>
    <property type="match status" value="1"/>
</dbReference>
<evidence type="ECO:0000313" key="9">
    <source>
        <dbReference type="Proteomes" id="UP000298416"/>
    </source>
</evidence>
<dbReference type="PROSITE" id="PS50888">
    <property type="entry name" value="BHLH"/>
    <property type="match status" value="1"/>
</dbReference>
<organism evidence="8">
    <name type="scientific">Salvia splendens</name>
    <name type="common">Scarlet sage</name>
    <dbReference type="NCBI Taxonomy" id="180675"/>
    <lineage>
        <taxon>Eukaryota</taxon>
        <taxon>Viridiplantae</taxon>
        <taxon>Streptophyta</taxon>
        <taxon>Embryophyta</taxon>
        <taxon>Tracheophyta</taxon>
        <taxon>Spermatophyta</taxon>
        <taxon>Magnoliopsida</taxon>
        <taxon>eudicotyledons</taxon>
        <taxon>Gunneridae</taxon>
        <taxon>Pentapetalae</taxon>
        <taxon>asterids</taxon>
        <taxon>lamiids</taxon>
        <taxon>Lamiales</taxon>
        <taxon>Lamiaceae</taxon>
        <taxon>Nepetoideae</taxon>
        <taxon>Mentheae</taxon>
        <taxon>Salviinae</taxon>
        <taxon>Salvia</taxon>
        <taxon>Salvia subgen. Calosphace</taxon>
        <taxon>core Calosphace</taxon>
    </lineage>
</organism>
<dbReference type="GO" id="GO:0003700">
    <property type="term" value="F:DNA-binding transcription factor activity"/>
    <property type="evidence" value="ECO:0007669"/>
    <property type="project" value="InterPro"/>
</dbReference>
<keyword evidence="3" id="KW-0238">DNA-binding</keyword>
<evidence type="ECO:0000256" key="4">
    <source>
        <dbReference type="ARBA" id="ARBA00023163"/>
    </source>
</evidence>
<reference evidence="8" key="2">
    <citation type="submission" date="2020-08" db="EMBL/GenBank/DDBJ databases">
        <title>Plant Genome Project.</title>
        <authorList>
            <person name="Zhang R.-G."/>
        </authorList>
    </citation>
    <scope>NUCLEOTIDE SEQUENCE</scope>
    <source>
        <strain evidence="8">Huo1</strain>
        <tissue evidence="8">Leaf</tissue>
    </source>
</reference>
<comment type="subcellular location">
    <subcellularLocation>
        <location evidence="1">Nucleus</location>
    </subcellularLocation>
</comment>
<feature type="compositionally biased region" description="Basic and acidic residues" evidence="6">
    <location>
        <begin position="188"/>
        <end position="203"/>
    </location>
</feature>
<proteinExistence type="predicted"/>
<dbReference type="GO" id="GO:0005634">
    <property type="term" value="C:nucleus"/>
    <property type="evidence" value="ECO:0007669"/>
    <property type="project" value="UniProtKB-SubCell"/>
</dbReference>
<sequence>MDSIDWGNELEQSLIMSSPNLLYNNNNDDKIESSIHQKTENILPQWNSIRSGAGSGWAVAVNEGAMTSRSYIECGRPSAFNTTLPHPHPRVENGIIINNESNILDAAASFESSLDCLLSASTATSADHDDIFSDCWNFANPDKIVAKNSDEIGSNQKRKLEFRSDRGDFEPKKARFEKNPSSSNINFHSDRGDFEPKKARFEKSPTSSNINFHSDRGDFESKKARFERNSSSANINFQQASSSASSGGCDEPDTEAIAQMKEIIYRAAAFRPVDFGAEAAEKPRRKNVRVSSDPQTVAARQRRERISERIRVLQKLVPGGSKMDTASMLDEAANYLKFLRSQVKALEAMGQKNPVGNNFPTSANFGFSPFIGYSFAMQQQPQFSIHHNPNQFKS</sequence>
<dbReference type="GO" id="GO:0046983">
    <property type="term" value="F:protein dimerization activity"/>
    <property type="evidence" value="ECO:0007669"/>
    <property type="project" value="InterPro"/>
</dbReference>
<dbReference type="FunFam" id="4.10.280.10:FF:000053">
    <property type="entry name" value="BHLH transcription factor"/>
    <property type="match status" value="1"/>
</dbReference>
<evidence type="ECO:0000256" key="6">
    <source>
        <dbReference type="SAM" id="MobiDB-lite"/>
    </source>
</evidence>
<gene>
    <name evidence="8" type="ORF">SASPL_106967</name>
</gene>
<dbReference type="SMART" id="SM00353">
    <property type="entry name" value="HLH"/>
    <property type="match status" value="1"/>
</dbReference>
<keyword evidence="2" id="KW-0805">Transcription regulation</keyword>
<dbReference type="AlphaFoldDB" id="A0A8X8YFY2"/>
<evidence type="ECO:0000256" key="5">
    <source>
        <dbReference type="ARBA" id="ARBA00023242"/>
    </source>
</evidence>
<dbReference type="Pfam" id="PF00010">
    <property type="entry name" value="HLH"/>
    <property type="match status" value="1"/>
</dbReference>
<dbReference type="OrthoDB" id="906910at2759"/>